<keyword evidence="3" id="KW-1185">Reference proteome</keyword>
<dbReference type="EMBL" id="JAHRIQ010013914">
    <property type="protein sequence ID" value="MEQ2225842.1"/>
    <property type="molecule type" value="Genomic_DNA"/>
</dbReference>
<dbReference type="Proteomes" id="UP001482620">
    <property type="component" value="Unassembled WGS sequence"/>
</dbReference>
<evidence type="ECO:0000256" key="1">
    <source>
        <dbReference type="SAM" id="MobiDB-lite"/>
    </source>
</evidence>
<protein>
    <submittedName>
        <fullName evidence="2">Uncharacterized protein</fullName>
    </submittedName>
</protein>
<gene>
    <name evidence="2" type="ORF">ILYODFUR_021667</name>
</gene>
<evidence type="ECO:0000313" key="2">
    <source>
        <dbReference type="EMBL" id="MEQ2225842.1"/>
    </source>
</evidence>
<accession>A0ABV0SZ01</accession>
<feature type="region of interest" description="Disordered" evidence="1">
    <location>
        <begin position="82"/>
        <end position="101"/>
    </location>
</feature>
<evidence type="ECO:0000313" key="3">
    <source>
        <dbReference type="Proteomes" id="UP001482620"/>
    </source>
</evidence>
<reference evidence="2 3" key="1">
    <citation type="submission" date="2021-06" db="EMBL/GenBank/DDBJ databases">
        <authorList>
            <person name="Palmer J.M."/>
        </authorList>
    </citation>
    <scope>NUCLEOTIDE SEQUENCE [LARGE SCALE GENOMIC DNA]</scope>
    <source>
        <strain evidence="3">if_2019</strain>
        <tissue evidence="2">Muscle</tissue>
    </source>
</reference>
<name>A0ABV0SZ01_9TELE</name>
<organism evidence="2 3">
    <name type="scientific">Ilyodon furcidens</name>
    <name type="common">goldbreast splitfin</name>
    <dbReference type="NCBI Taxonomy" id="33524"/>
    <lineage>
        <taxon>Eukaryota</taxon>
        <taxon>Metazoa</taxon>
        <taxon>Chordata</taxon>
        <taxon>Craniata</taxon>
        <taxon>Vertebrata</taxon>
        <taxon>Euteleostomi</taxon>
        <taxon>Actinopterygii</taxon>
        <taxon>Neopterygii</taxon>
        <taxon>Teleostei</taxon>
        <taxon>Neoteleostei</taxon>
        <taxon>Acanthomorphata</taxon>
        <taxon>Ovalentaria</taxon>
        <taxon>Atherinomorphae</taxon>
        <taxon>Cyprinodontiformes</taxon>
        <taxon>Goodeidae</taxon>
        <taxon>Ilyodon</taxon>
    </lineage>
</organism>
<sequence length="101" mass="10413">MGAQRGGEKRYIGYSSIVPWPASDASPAQSAALQHPLVHGVYTFHSSATAAGCLADALLPGRQRRVTDSCCALPLGAEAERIEAPRRPSELPPGGLTSSGG</sequence>
<proteinExistence type="predicted"/>
<comment type="caution">
    <text evidence="2">The sequence shown here is derived from an EMBL/GenBank/DDBJ whole genome shotgun (WGS) entry which is preliminary data.</text>
</comment>